<dbReference type="InterPro" id="IPR000073">
    <property type="entry name" value="AB_hydrolase_1"/>
</dbReference>
<proteinExistence type="inferred from homology"/>
<dbReference type="PROSITE" id="PS51257">
    <property type="entry name" value="PROKAR_LIPOPROTEIN"/>
    <property type="match status" value="1"/>
</dbReference>
<dbReference type="EMBL" id="FMUH01000002">
    <property type="protein sequence ID" value="SCX45016.1"/>
    <property type="molecule type" value="Genomic_DNA"/>
</dbReference>
<feature type="signal peptide" evidence="4">
    <location>
        <begin position="1"/>
        <end position="23"/>
    </location>
</feature>
<protein>
    <submittedName>
        <fullName evidence="7">TAP-like protein</fullName>
    </submittedName>
</protein>
<accession>A0A1G4XUZ2</accession>
<dbReference type="PANTHER" id="PTHR43248:SF29">
    <property type="entry name" value="TRIPEPTIDYL AMINOPEPTIDASE"/>
    <property type="match status" value="1"/>
</dbReference>
<keyword evidence="2 4" id="KW-0732">Signal</keyword>
<dbReference type="SUPFAM" id="SSF53474">
    <property type="entry name" value="alpha/beta-Hydrolases"/>
    <property type="match status" value="1"/>
</dbReference>
<dbReference type="PANTHER" id="PTHR43248">
    <property type="entry name" value="2-SUCCINYL-6-HYDROXY-2,4-CYCLOHEXADIENE-1-CARBOXYLATE SYNTHASE"/>
    <property type="match status" value="1"/>
</dbReference>
<dbReference type="InterPro" id="IPR013595">
    <property type="entry name" value="Pept_S33_TAP-like_C"/>
</dbReference>
<comment type="similarity">
    <text evidence="1">Belongs to the peptidase S33 family.</text>
</comment>
<feature type="chain" id="PRO_5039134880" evidence="4">
    <location>
        <begin position="24"/>
        <end position="503"/>
    </location>
</feature>
<dbReference type="Proteomes" id="UP000198981">
    <property type="component" value="Unassembled WGS sequence"/>
</dbReference>
<dbReference type="OrthoDB" id="4273853at2"/>
<dbReference type="Gene3D" id="3.40.50.1820">
    <property type="entry name" value="alpha/beta hydrolase"/>
    <property type="match status" value="1"/>
</dbReference>
<evidence type="ECO:0000259" key="6">
    <source>
        <dbReference type="Pfam" id="PF08386"/>
    </source>
</evidence>
<name>A0A1G4XUZ2_9ACTN</name>
<evidence type="ECO:0000256" key="1">
    <source>
        <dbReference type="ARBA" id="ARBA00010088"/>
    </source>
</evidence>
<dbReference type="AlphaFoldDB" id="A0A1G4XUZ2"/>
<evidence type="ECO:0000256" key="3">
    <source>
        <dbReference type="ARBA" id="ARBA00022801"/>
    </source>
</evidence>
<evidence type="ECO:0000256" key="2">
    <source>
        <dbReference type="ARBA" id="ARBA00022729"/>
    </source>
</evidence>
<evidence type="ECO:0000256" key="4">
    <source>
        <dbReference type="SAM" id="SignalP"/>
    </source>
</evidence>
<gene>
    <name evidence="7" type="ORF">SAMN03159343_1513</name>
</gene>
<dbReference type="RefSeq" id="WP_092801800.1">
    <property type="nucleotide sequence ID" value="NZ_FMUH01000002.1"/>
</dbReference>
<dbReference type="InterPro" id="IPR051601">
    <property type="entry name" value="Serine_prot/Carboxylest_S33"/>
</dbReference>
<feature type="domain" description="AB hydrolase-1" evidence="5">
    <location>
        <begin position="83"/>
        <end position="266"/>
    </location>
</feature>
<keyword evidence="3" id="KW-0378">Hydrolase</keyword>
<evidence type="ECO:0000313" key="8">
    <source>
        <dbReference type="Proteomes" id="UP000198981"/>
    </source>
</evidence>
<dbReference type="GO" id="GO:0016787">
    <property type="term" value="F:hydrolase activity"/>
    <property type="evidence" value="ECO:0007669"/>
    <property type="project" value="UniProtKB-KW"/>
</dbReference>
<dbReference type="Pfam" id="PF08386">
    <property type="entry name" value="Abhydrolase_4"/>
    <property type="match status" value="1"/>
</dbReference>
<sequence length="503" mass="52547">MRIRPLLLLVVLLLAGCRIDGTASPAPQGWAFVSEEPCAAATGAGDFSCVTLSVPVDHADPGGEHWDVTFGLLRAEGERQGVFVTATGGPGSSGLAAADAYTAGFPDAVRQGFDVVFFDQRGIGLSQELRCDEAYYDYFVPVDAASTAAERDEFAAASTQFGEDCFAEAGVDPATAPRYATAQAVEDLEDFRQWLGAPKLTLYGESYGTQYVQTYAGAHPDRVAGLVLDGVVDLTTDQPEFAVQAAKAYSGVLAATFARCDADPVCADAAPGDSAAGYDTLLEQLAAAPVTPPGGDPVDDLTLRAAAGSAVGDPYGREDFSAALDDALNGDFGALDELGNGGSGGGPDPGFSDALFYAVECQDYNFVPQGGDPRAVLDEWLDVSAQQGIDQLRLGSTYYGDLDCLFWPGSTTTADVARPAPVTDPPYPVMVLNADTDPNTPFVGAQDVFRDLTPGAGPADAAIVQLYGPHVVYGRGDPCIDDPVNTFIETGQVPAQRVTVCRW</sequence>
<feature type="domain" description="Peptidase S33 tripeptidyl aminopeptidase-like C-terminal" evidence="6">
    <location>
        <begin position="398"/>
        <end position="499"/>
    </location>
</feature>
<evidence type="ECO:0000313" key="7">
    <source>
        <dbReference type="EMBL" id="SCX45016.1"/>
    </source>
</evidence>
<dbReference type="STRING" id="1960309.SAMN03159343_1513"/>
<organism evidence="7 8">
    <name type="scientific">Klenkia marina</name>
    <dbReference type="NCBI Taxonomy" id="1960309"/>
    <lineage>
        <taxon>Bacteria</taxon>
        <taxon>Bacillati</taxon>
        <taxon>Actinomycetota</taxon>
        <taxon>Actinomycetes</taxon>
        <taxon>Geodermatophilales</taxon>
        <taxon>Geodermatophilaceae</taxon>
        <taxon>Klenkia</taxon>
    </lineage>
</organism>
<evidence type="ECO:0000259" key="5">
    <source>
        <dbReference type="Pfam" id="PF00561"/>
    </source>
</evidence>
<keyword evidence="8" id="KW-1185">Reference proteome</keyword>
<dbReference type="Pfam" id="PF00561">
    <property type="entry name" value="Abhydrolase_1"/>
    <property type="match status" value="1"/>
</dbReference>
<dbReference type="InterPro" id="IPR029058">
    <property type="entry name" value="AB_hydrolase_fold"/>
</dbReference>
<reference evidence="8" key="1">
    <citation type="submission" date="2016-10" db="EMBL/GenBank/DDBJ databases">
        <authorList>
            <person name="Varghese N."/>
            <person name="Submissions S."/>
        </authorList>
    </citation>
    <scope>NUCLEOTIDE SEQUENCE [LARGE SCALE GENOMIC DNA]</scope>
    <source>
        <strain evidence="8">DSM 45722</strain>
    </source>
</reference>